<evidence type="ECO:0000259" key="9">
    <source>
        <dbReference type="SMART" id="SM00382"/>
    </source>
</evidence>
<dbReference type="GO" id="GO:0046933">
    <property type="term" value="F:proton-transporting ATP synthase activity, rotational mechanism"/>
    <property type="evidence" value="ECO:0007669"/>
    <property type="project" value="TreeGrafter"/>
</dbReference>
<dbReference type="PROSITE" id="PS00152">
    <property type="entry name" value="ATPASE_ALPHA_BETA"/>
    <property type="match status" value="1"/>
</dbReference>
<dbReference type="InterPro" id="IPR020003">
    <property type="entry name" value="ATPase_a/bsu_AS"/>
</dbReference>
<dbReference type="PANTHER" id="PTHR15184:SF9">
    <property type="entry name" value="SPI-1 TYPE 3 SECRETION SYSTEM ATPASE"/>
    <property type="match status" value="1"/>
</dbReference>
<dbReference type="InterPro" id="IPR040627">
    <property type="entry name" value="T3SS_ATPase_C"/>
</dbReference>
<evidence type="ECO:0000256" key="7">
    <source>
        <dbReference type="ARBA" id="ARBA00022967"/>
    </source>
</evidence>
<evidence type="ECO:0000256" key="8">
    <source>
        <dbReference type="ARBA" id="ARBA00034006"/>
    </source>
</evidence>
<dbReference type="GO" id="GO:0016887">
    <property type="term" value="F:ATP hydrolysis activity"/>
    <property type="evidence" value="ECO:0007669"/>
    <property type="project" value="InterPro"/>
</dbReference>
<dbReference type="Gene3D" id="3.40.50.12240">
    <property type="match status" value="1"/>
</dbReference>
<dbReference type="GO" id="GO:0008564">
    <property type="term" value="F:protein-exporting ATPase activity"/>
    <property type="evidence" value="ECO:0007669"/>
    <property type="project" value="UniProtKB-EC"/>
</dbReference>
<dbReference type="GO" id="GO:0030257">
    <property type="term" value="C:type III protein secretion system complex"/>
    <property type="evidence" value="ECO:0007669"/>
    <property type="project" value="InterPro"/>
</dbReference>
<dbReference type="Pfam" id="PF00006">
    <property type="entry name" value="ATP-synt_ab"/>
    <property type="match status" value="1"/>
</dbReference>
<dbReference type="RefSeq" id="WP_099096762.1">
    <property type="nucleotide sequence ID" value="NZ_PDNU01000037.1"/>
</dbReference>
<keyword evidence="3" id="KW-0963">Cytoplasm</keyword>
<keyword evidence="2" id="KW-0813">Transport</keyword>
<accession>A0A2C7A9K6</accession>
<proteinExistence type="predicted"/>
<dbReference type="InterPro" id="IPR000194">
    <property type="entry name" value="ATPase_F1/V1/A1_a/bsu_nucl-bd"/>
</dbReference>
<sequence length="441" mass="47299">MVSPLGDVAAQLARLPRWQRFGTLSAVRGAALSATGLGETLAVGDRVRVQRAGREALHGEIVAFQDRTAIAVPEGGTEGLGPGARLWLEEPLELYPCEAWMGRVIDSLGRPLDGLGALPQGRQGVRLRQPPPPAMRRRLVGGRLETGLRALDIFTPLCRGQRMGVFAASGVGKSTLMGMLARFVEADVIVVGLVGERGREVREFLDHALGEAGRRRSVVVVSTSDQPALARRRAAQATLAVAEHFRAAGRQVFLLLDSITRLAQAQREIGLAAGEPATARSFTPSVFTELPALLERAGPGMEGEGDITAVFTVLVDGDDHDEPIADAVRGILDGHIVLDRRIGERGRWPAIDILRSVSRSLPRCHTPAENALLAQARRLLACHADMAEMIRLGAYRGGSDPEVDAAIDRHPALEALLGQGIDERSTAAEAFARLEPILQPR</sequence>
<protein>
    <submittedName>
        <fullName evidence="10">Flagellum-specific ATP synthase FliI</fullName>
    </submittedName>
</protein>
<evidence type="ECO:0000313" key="10">
    <source>
        <dbReference type="EMBL" id="PHK93716.1"/>
    </source>
</evidence>
<evidence type="ECO:0000256" key="1">
    <source>
        <dbReference type="ARBA" id="ARBA00004496"/>
    </source>
</evidence>
<dbReference type="InterPro" id="IPR050053">
    <property type="entry name" value="ATPase_alpha/beta_chains"/>
</dbReference>
<comment type="catalytic activity">
    <reaction evidence="8">
        <text>ATP + H2O + cellular proteinSide 1 = ADP + phosphate + cellular proteinSide 2.</text>
        <dbReference type="EC" id="7.4.2.8"/>
    </reaction>
</comment>
<dbReference type="InterPro" id="IPR027417">
    <property type="entry name" value="P-loop_NTPase"/>
</dbReference>
<dbReference type="Proteomes" id="UP000223527">
    <property type="component" value="Unassembled WGS sequence"/>
</dbReference>
<evidence type="ECO:0000256" key="3">
    <source>
        <dbReference type="ARBA" id="ARBA00022490"/>
    </source>
</evidence>
<feature type="domain" description="AAA+ ATPase" evidence="9">
    <location>
        <begin position="159"/>
        <end position="343"/>
    </location>
</feature>
<evidence type="ECO:0000256" key="5">
    <source>
        <dbReference type="ARBA" id="ARBA00022840"/>
    </source>
</evidence>
<dbReference type="OrthoDB" id="9801639at2"/>
<dbReference type="GO" id="GO:0005737">
    <property type="term" value="C:cytoplasm"/>
    <property type="evidence" value="ECO:0007669"/>
    <property type="project" value="UniProtKB-SubCell"/>
</dbReference>
<dbReference type="InterPro" id="IPR005714">
    <property type="entry name" value="ATPase_T3SS_FliI/YscN"/>
</dbReference>
<reference evidence="10 11" key="1">
    <citation type="submission" date="2017-10" db="EMBL/GenBank/DDBJ databases">
        <authorList>
            <person name="Banno H."/>
            <person name="Chua N.-H."/>
        </authorList>
    </citation>
    <scope>NUCLEOTIDE SEQUENCE [LARGE SCALE GENOMIC DNA]</scope>
    <source>
        <strain evidence="10 11">YW11</strain>
    </source>
</reference>
<dbReference type="GO" id="GO:0005524">
    <property type="term" value="F:ATP binding"/>
    <property type="evidence" value="ECO:0007669"/>
    <property type="project" value="UniProtKB-KW"/>
</dbReference>
<keyword evidence="5" id="KW-0067">ATP-binding</keyword>
<organism evidence="10 11">
    <name type="scientific">Teichococcus rhizosphaerae</name>
    <dbReference type="NCBI Taxonomy" id="1335062"/>
    <lineage>
        <taxon>Bacteria</taxon>
        <taxon>Pseudomonadati</taxon>
        <taxon>Pseudomonadota</taxon>
        <taxon>Alphaproteobacteria</taxon>
        <taxon>Acetobacterales</taxon>
        <taxon>Roseomonadaceae</taxon>
        <taxon>Roseomonas</taxon>
    </lineage>
</organism>
<evidence type="ECO:0000256" key="6">
    <source>
        <dbReference type="ARBA" id="ARBA00022927"/>
    </source>
</evidence>
<dbReference type="PANTHER" id="PTHR15184">
    <property type="entry name" value="ATP SYNTHASE"/>
    <property type="match status" value="1"/>
</dbReference>
<dbReference type="NCBIfam" id="TIGR01026">
    <property type="entry name" value="fliI_yscN"/>
    <property type="match status" value="1"/>
</dbReference>
<evidence type="ECO:0000313" key="11">
    <source>
        <dbReference type="Proteomes" id="UP000223527"/>
    </source>
</evidence>
<dbReference type="AlphaFoldDB" id="A0A2C7A9K6"/>
<gene>
    <name evidence="10" type="ORF">CR162_17160</name>
</gene>
<dbReference type="InterPro" id="IPR003593">
    <property type="entry name" value="AAA+_ATPase"/>
</dbReference>
<dbReference type="SUPFAM" id="SSF52540">
    <property type="entry name" value="P-loop containing nucleoside triphosphate hydrolases"/>
    <property type="match status" value="1"/>
</dbReference>
<comment type="subcellular location">
    <subcellularLocation>
        <location evidence="1">Cytoplasm</location>
    </subcellularLocation>
</comment>
<dbReference type="FunFam" id="3.40.50.12240:FF:000002">
    <property type="entry name" value="Flagellum-specific ATP synthase FliI"/>
    <property type="match status" value="1"/>
</dbReference>
<dbReference type="SMART" id="SM00382">
    <property type="entry name" value="AAA"/>
    <property type="match status" value="1"/>
</dbReference>
<keyword evidence="7" id="KW-1278">Translocase</keyword>
<keyword evidence="6" id="KW-0653">Protein transport</keyword>
<comment type="caution">
    <text evidence="10">The sequence shown here is derived from an EMBL/GenBank/DDBJ whole genome shotgun (WGS) entry which is preliminary data.</text>
</comment>
<evidence type="ECO:0000256" key="2">
    <source>
        <dbReference type="ARBA" id="ARBA00022448"/>
    </source>
</evidence>
<dbReference type="Pfam" id="PF18269">
    <property type="entry name" value="T3SS_ATPase_C"/>
    <property type="match status" value="1"/>
</dbReference>
<keyword evidence="4" id="KW-0547">Nucleotide-binding</keyword>
<name>A0A2C7A9K6_9PROT</name>
<keyword evidence="11" id="KW-1185">Reference proteome</keyword>
<evidence type="ECO:0000256" key="4">
    <source>
        <dbReference type="ARBA" id="ARBA00022741"/>
    </source>
</evidence>
<dbReference type="EMBL" id="PDNU01000037">
    <property type="protein sequence ID" value="PHK93716.1"/>
    <property type="molecule type" value="Genomic_DNA"/>
</dbReference>
<dbReference type="GO" id="GO:0030254">
    <property type="term" value="P:protein secretion by the type III secretion system"/>
    <property type="evidence" value="ECO:0007669"/>
    <property type="project" value="InterPro"/>
</dbReference>